<proteinExistence type="predicted"/>
<protein>
    <submittedName>
        <fullName evidence="2">Uncharacterized protein</fullName>
    </submittedName>
</protein>
<evidence type="ECO:0000313" key="3">
    <source>
        <dbReference type="Proteomes" id="UP000735302"/>
    </source>
</evidence>
<organism evidence="2 3">
    <name type="scientific">Plakobranchus ocellatus</name>
    <dbReference type="NCBI Taxonomy" id="259542"/>
    <lineage>
        <taxon>Eukaryota</taxon>
        <taxon>Metazoa</taxon>
        <taxon>Spiralia</taxon>
        <taxon>Lophotrochozoa</taxon>
        <taxon>Mollusca</taxon>
        <taxon>Gastropoda</taxon>
        <taxon>Heterobranchia</taxon>
        <taxon>Euthyneura</taxon>
        <taxon>Panpulmonata</taxon>
        <taxon>Sacoglossa</taxon>
        <taxon>Placobranchoidea</taxon>
        <taxon>Plakobranchidae</taxon>
        <taxon>Plakobranchus</taxon>
    </lineage>
</organism>
<evidence type="ECO:0000256" key="1">
    <source>
        <dbReference type="SAM" id="MobiDB-lite"/>
    </source>
</evidence>
<evidence type="ECO:0000313" key="2">
    <source>
        <dbReference type="EMBL" id="GFO12395.1"/>
    </source>
</evidence>
<dbReference type="Proteomes" id="UP000735302">
    <property type="component" value="Unassembled WGS sequence"/>
</dbReference>
<keyword evidence="3" id="KW-1185">Reference proteome</keyword>
<name>A0AAV4AYN2_9GAST</name>
<feature type="compositionally biased region" description="Basic and acidic residues" evidence="1">
    <location>
        <begin position="61"/>
        <end position="75"/>
    </location>
</feature>
<comment type="caution">
    <text evidence="2">The sequence shown here is derived from an EMBL/GenBank/DDBJ whole genome shotgun (WGS) entry which is preliminary data.</text>
</comment>
<accession>A0AAV4AYN2</accession>
<reference evidence="2 3" key="1">
    <citation type="journal article" date="2021" name="Elife">
        <title>Chloroplast acquisition without the gene transfer in kleptoplastic sea slugs, Plakobranchus ocellatus.</title>
        <authorList>
            <person name="Maeda T."/>
            <person name="Takahashi S."/>
            <person name="Yoshida T."/>
            <person name="Shimamura S."/>
            <person name="Takaki Y."/>
            <person name="Nagai Y."/>
            <person name="Toyoda A."/>
            <person name="Suzuki Y."/>
            <person name="Arimoto A."/>
            <person name="Ishii H."/>
            <person name="Satoh N."/>
            <person name="Nishiyama T."/>
            <person name="Hasebe M."/>
            <person name="Maruyama T."/>
            <person name="Minagawa J."/>
            <person name="Obokata J."/>
            <person name="Shigenobu S."/>
        </authorList>
    </citation>
    <scope>NUCLEOTIDE SEQUENCE [LARGE SCALE GENOMIC DNA]</scope>
</reference>
<dbReference type="AlphaFoldDB" id="A0AAV4AYN2"/>
<sequence length="91" mass="9973">MSKYEFCQISEKLNISQASANTLKYSEAVGLVWSLYIASPQEGDFRLSGHPSDQGAGGRTRTRDRNIPAELRADSLDTVPLTTPKAITNDD</sequence>
<gene>
    <name evidence="2" type="ORF">PoB_003890000</name>
</gene>
<feature type="region of interest" description="Disordered" evidence="1">
    <location>
        <begin position="42"/>
        <end position="91"/>
    </location>
</feature>
<dbReference type="EMBL" id="BLXT01004423">
    <property type="protein sequence ID" value="GFO12395.1"/>
    <property type="molecule type" value="Genomic_DNA"/>
</dbReference>